<dbReference type="InterPro" id="IPR052017">
    <property type="entry name" value="TSUP"/>
</dbReference>
<dbReference type="KEGG" id="bpor:BPO_0866"/>
<dbReference type="EMBL" id="CP136426">
    <property type="protein sequence ID" value="WOC51513.1"/>
    <property type="molecule type" value="Genomic_DNA"/>
</dbReference>
<dbReference type="Pfam" id="PF01925">
    <property type="entry name" value="TauE"/>
    <property type="match status" value="1"/>
</dbReference>
<name>A0AAU0F412_9FLAO</name>
<dbReference type="Proteomes" id="UP001432059">
    <property type="component" value="Chromosome"/>
</dbReference>
<reference evidence="9" key="1">
    <citation type="submission" date="2023-10" db="EMBL/GenBank/DDBJ databases">
        <title>Characterization and whole genome sequencing of a novel strain of Bergeyella porcorum QD2021 isolated from pig.</title>
        <authorList>
            <person name="Liu G."/>
            <person name="Chen C."/>
            <person name="Han X."/>
        </authorList>
    </citation>
    <scope>NUCLEOTIDE SEQUENCE</scope>
    <source>
        <strain evidence="9">QD2021</strain>
    </source>
</reference>
<accession>A0AAU0F412</accession>
<dbReference type="RefSeq" id="WP_327985133.1">
    <property type="nucleotide sequence ID" value="NZ_CP136426.1"/>
</dbReference>
<feature type="transmembrane region" description="Helical" evidence="8">
    <location>
        <begin position="127"/>
        <end position="150"/>
    </location>
</feature>
<evidence type="ECO:0000256" key="4">
    <source>
        <dbReference type="ARBA" id="ARBA00022475"/>
    </source>
</evidence>
<organism evidence="9 10">
    <name type="scientific">Bergeyella porcorum</name>
    <dbReference type="NCBI Taxonomy" id="1735111"/>
    <lineage>
        <taxon>Bacteria</taxon>
        <taxon>Pseudomonadati</taxon>
        <taxon>Bacteroidota</taxon>
        <taxon>Flavobacteriia</taxon>
        <taxon>Flavobacteriales</taxon>
        <taxon>Weeksellaceae</taxon>
        <taxon>Bergeyella</taxon>
    </lineage>
</organism>
<gene>
    <name evidence="9" type="ORF">BPO_0866</name>
</gene>
<keyword evidence="7 8" id="KW-0472">Membrane</keyword>
<sequence length="343" mass="38625">MEMLIVFIVSFLAFAISAICGGGAGLMLIPVLGRFLPVAQVPAALSIGTATSSVSRIAIFWKDIRWDIVVFFLPTALPAAWLGAWLLAYINPIWIELLMAIFLISNLPLVFKKGKKAKQTNDKLPRWMLLIIGFLAGFISGITGAVGLLFNRFYLRYGLSNNGVVATRAANEVLLHIVKLILYIKFGLFTIAVLKIGVAVALAAILSSWVMKKVLPKISAQWFQKLGYSAMVISGFVMLFGFIGKAKTEENAYFYTSLTKKGFNTYLTWAEDNFVVEFKWSEGFELEKVITYQDLPKEKREKVDGFGIPYHYRVFEVVYGFTETSYEVYYLDKNKNLINKKEF</sequence>
<evidence type="ECO:0000256" key="3">
    <source>
        <dbReference type="ARBA" id="ARBA00022448"/>
    </source>
</evidence>
<dbReference type="PANTHER" id="PTHR30269:SF37">
    <property type="entry name" value="MEMBRANE TRANSPORTER PROTEIN"/>
    <property type="match status" value="1"/>
</dbReference>
<keyword evidence="4 8" id="KW-1003">Cell membrane</keyword>
<proteinExistence type="inferred from homology"/>
<evidence type="ECO:0000256" key="2">
    <source>
        <dbReference type="ARBA" id="ARBA00009142"/>
    </source>
</evidence>
<feature type="transmembrane region" description="Helical" evidence="8">
    <location>
        <begin position="226"/>
        <end position="244"/>
    </location>
</feature>
<evidence type="ECO:0000256" key="6">
    <source>
        <dbReference type="ARBA" id="ARBA00022989"/>
    </source>
</evidence>
<feature type="transmembrane region" description="Helical" evidence="8">
    <location>
        <begin position="43"/>
        <end position="61"/>
    </location>
</feature>
<protein>
    <recommendedName>
        <fullName evidence="8">Probable membrane transporter protein</fullName>
    </recommendedName>
</protein>
<comment type="similarity">
    <text evidence="2 8">Belongs to the 4-toluene sulfonate uptake permease (TSUP) (TC 2.A.102) family.</text>
</comment>
<evidence type="ECO:0000256" key="1">
    <source>
        <dbReference type="ARBA" id="ARBA00004651"/>
    </source>
</evidence>
<evidence type="ECO:0000256" key="7">
    <source>
        <dbReference type="ARBA" id="ARBA00023136"/>
    </source>
</evidence>
<keyword evidence="10" id="KW-1185">Reference proteome</keyword>
<dbReference type="GO" id="GO:0005886">
    <property type="term" value="C:plasma membrane"/>
    <property type="evidence" value="ECO:0007669"/>
    <property type="project" value="UniProtKB-SubCell"/>
</dbReference>
<keyword evidence="5 8" id="KW-0812">Transmembrane</keyword>
<comment type="subcellular location">
    <subcellularLocation>
        <location evidence="1 8">Cell membrane</location>
        <topology evidence="1 8">Multi-pass membrane protein</topology>
    </subcellularLocation>
</comment>
<keyword evidence="3" id="KW-0813">Transport</keyword>
<evidence type="ECO:0000313" key="9">
    <source>
        <dbReference type="EMBL" id="WOC51513.1"/>
    </source>
</evidence>
<evidence type="ECO:0000313" key="10">
    <source>
        <dbReference type="Proteomes" id="UP001432059"/>
    </source>
</evidence>
<dbReference type="InterPro" id="IPR002781">
    <property type="entry name" value="TM_pro_TauE-like"/>
</dbReference>
<dbReference type="AlphaFoldDB" id="A0AAU0F412"/>
<keyword evidence="6 8" id="KW-1133">Transmembrane helix</keyword>
<feature type="transmembrane region" description="Helical" evidence="8">
    <location>
        <begin position="68"/>
        <end position="87"/>
    </location>
</feature>
<evidence type="ECO:0000256" key="8">
    <source>
        <dbReference type="RuleBase" id="RU363041"/>
    </source>
</evidence>
<evidence type="ECO:0000256" key="5">
    <source>
        <dbReference type="ARBA" id="ARBA00022692"/>
    </source>
</evidence>
<dbReference type="PANTHER" id="PTHR30269">
    <property type="entry name" value="TRANSMEMBRANE PROTEIN YFCA"/>
    <property type="match status" value="1"/>
</dbReference>
<feature type="transmembrane region" description="Helical" evidence="8">
    <location>
        <begin position="93"/>
        <end position="111"/>
    </location>
</feature>
<feature type="transmembrane region" description="Helical" evidence="8">
    <location>
        <begin position="180"/>
        <end position="206"/>
    </location>
</feature>